<dbReference type="EMBL" id="AQHF01000025">
    <property type="protein sequence ID" value="MBE0346960.1"/>
    <property type="molecule type" value="Genomic_DNA"/>
</dbReference>
<evidence type="ECO:0000313" key="2">
    <source>
        <dbReference type="Proteomes" id="UP000660708"/>
    </source>
</evidence>
<accession>A0A8I0MXF8</accession>
<organism evidence="1 2">
    <name type="scientific">Pseudoalteromonas peptidolytica F12-50-A1</name>
    <dbReference type="NCBI Taxonomy" id="1315280"/>
    <lineage>
        <taxon>Bacteria</taxon>
        <taxon>Pseudomonadati</taxon>
        <taxon>Pseudomonadota</taxon>
        <taxon>Gammaproteobacteria</taxon>
        <taxon>Alteromonadales</taxon>
        <taxon>Pseudoalteromonadaceae</taxon>
        <taxon>Pseudoalteromonas</taxon>
    </lineage>
</organism>
<name>A0A8I0MXF8_9GAMM</name>
<dbReference type="AlphaFoldDB" id="A0A8I0MXF8"/>
<reference evidence="1 2" key="1">
    <citation type="submission" date="2015-06" db="EMBL/GenBank/DDBJ databases">
        <title>Genome sequence of Pseudoalteromonas peptidolytica.</title>
        <authorList>
            <person name="Xie B.-B."/>
            <person name="Rong J.-C."/>
            <person name="Qin Q.-L."/>
            <person name="Zhang Y.-Z."/>
        </authorList>
    </citation>
    <scope>NUCLEOTIDE SEQUENCE [LARGE SCALE GENOMIC DNA]</scope>
    <source>
        <strain evidence="1 2">F12-50-A1</strain>
    </source>
</reference>
<gene>
    <name evidence="1" type="ORF">PPEP_a3932</name>
</gene>
<protein>
    <submittedName>
        <fullName evidence="1">Uncharacterized protein</fullName>
    </submittedName>
</protein>
<proteinExistence type="predicted"/>
<comment type="caution">
    <text evidence="1">The sequence shown here is derived from an EMBL/GenBank/DDBJ whole genome shotgun (WGS) entry which is preliminary data.</text>
</comment>
<keyword evidence="2" id="KW-1185">Reference proteome</keyword>
<evidence type="ECO:0000313" key="1">
    <source>
        <dbReference type="EMBL" id="MBE0346960.1"/>
    </source>
</evidence>
<sequence>MNALFFEGVKSLIKLTYDKCHYFQWSDEGIDKIDESGQKSEFFMDVESRKKV</sequence>
<dbReference type="Proteomes" id="UP000660708">
    <property type="component" value="Unassembled WGS sequence"/>
</dbReference>